<evidence type="ECO:0000313" key="4">
    <source>
        <dbReference type="EMBL" id="CDP06615.1"/>
    </source>
</evidence>
<dbReference type="FunCoup" id="A0A068UDH6">
    <property type="interactions" value="213"/>
</dbReference>
<dbReference type="PANTHER" id="PTHR47071">
    <property type="entry name" value="PROTEIN TRM32"/>
    <property type="match status" value="1"/>
</dbReference>
<dbReference type="Proteomes" id="UP000295252">
    <property type="component" value="Chromosome VIII"/>
</dbReference>
<feature type="compositionally biased region" description="Basic and acidic residues" evidence="1">
    <location>
        <begin position="313"/>
        <end position="329"/>
    </location>
</feature>
<feature type="domain" description="DUF4378" evidence="3">
    <location>
        <begin position="734"/>
        <end position="896"/>
    </location>
</feature>
<name>A0A068UDH6_COFCA</name>
<protein>
    <recommendedName>
        <fullName evidence="6">DUF4378 domain-containing protein</fullName>
    </recommendedName>
</protein>
<keyword evidence="5" id="KW-1185">Reference proteome</keyword>
<evidence type="ECO:0000259" key="3">
    <source>
        <dbReference type="Pfam" id="PF14309"/>
    </source>
</evidence>
<dbReference type="PANTHER" id="PTHR47071:SF9">
    <property type="entry name" value="TRM32-LIKE PROTEIN (DUF3741)"/>
    <property type="match status" value="1"/>
</dbReference>
<feature type="region of interest" description="Disordered" evidence="1">
    <location>
        <begin position="271"/>
        <end position="333"/>
    </location>
</feature>
<dbReference type="Pfam" id="PF12552">
    <property type="entry name" value="DUF3741"/>
    <property type="match status" value="1"/>
</dbReference>
<dbReference type="InterPro" id="IPR044257">
    <property type="entry name" value="TRM32-like"/>
</dbReference>
<dbReference type="InterPro" id="IPR025486">
    <property type="entry name" value="DUF4378"/>
</dbReference>
<feature type="compositionally biased region" description="Polar residues" evidence="1">
    <location>
        <begin position="557"/>
        <end position="580"/>
    </location>
</feature>
<feature type="region of interest" description="Disordered" evidence="1">
    <location>
        <begin position="497"/>
        <end position="518"/>
    </location>
</feature>
<evidence type="ECO:0000256" key="1">
    <source>
        <dbReference type="SAM" id="MobiDB-lite"/>
    </source>
</evidence>
<feature type="region of interest" description="Disordered" evidence="1">
    <location>
        <begin position="45"/>
        <end position="71"/>
    </location>
</feature>
<dbReference type="AlphaFoldDB" id="A0A068UDH6"/>
<feature type="domain" description="DUF3741" evidence="2">
    <location>
        <begin position="229"/>
        <end position="271"/>
    </location>
</feature>
<dbReference type="STRING" id="49390.A0A068UDH6"/>
<feature type="compositionally biased region" description="Polar residues" evidence="1">
    <location>
        <begin position="284"/>
        <end position="293"/>
    </location>
</feature>
<reference evidence="5" key="1">
    <citation type="journal article" date="2014" name="Science">
        <title>The coffee genome provides insight into the convergent evolution of caffeine biosynthesis.</title>
        <authorList>
            <person name="Denoeud F."/>
            <person name="Carretero-Paulet L."/>
            <person name="Dereeper A."/>
            <person name="Droc G."/>
            <person name="Guyot R."/>
            <person name="Pietrella M."/>
            <person name="Zheng C."/>
            <person name="Alberti A."/>
            <person name="Anthony F."/>
            <person name="Aprea G."/>
            <person name="Aury J.M."/>
            <person name="Bento P."/>
            <person name="Bernard M."/>
            <person name="Bocs S."/>
            <person name="Campa C."/>
            <person name="Cenci A."/>
            <person name="Combes M.C."/>
            <person name="Crouzillat D."/>
            <person name="Da Silva C."/>
            <person name="Daddiego L."/>
            <person name="De Bellis F."/>
            <person name="Dussert S."/>
            <person name="Garsmeur O."/>
            <person name="Gayraud T."/>
            <person name="Guignon V."/>
            <person name="Jahn K."/>
            <person name="Jamilloux V."/>
            <person name="Joet T."/>
            <person name="Labadie K."/>
            <person name="Lan T."/>
            <person name="Leclercq J."/>
            <person name="Lepelley M."/>
            <person name="Leroy T."/>
            <person name="Li L.T."/>
            <person name="Librado P."/>
            <person name="Lopez L."/>
            <person name="Munoz A."/>
            <person name="Noel B."/>
            <person name="Pallavicini A."/>
            <person name="Perrotta G."/>
            <person name="Poncet V."/>
            <person name="Pot D."/>
            <person name="Priyono X."/>
            <person name="Rigoreau M."/>
            <person name="Rouard M."/>
            <person name="Rozas J."/>
            <person name="Tranchant-Dubreuil C."/>
            <person name="VanBuren R."/>
            <person name="Zhang Q."/>
            <person name="Andrade A.C."/>
            <person name="Argout X."/>
            <person name="Bertrand B."/>
            <person name="de Kochko A."/>
            <person name="Graziosi G."/>
            <person name="Henry R.J."/>
            <person name="Jayarama X."/>
            <person name="Ming R."/>
            <person name="Nagai C."/>
            <person name="Rounsley S."/>
            <person name="Sankoff D."/>
            <person name="Giuliano G."/>
            <person name="Albert V.A."/>
            <person name="Wincker P."/>
            <person name="Lashermes P."/>
        </authorList>
    </citation>
    <scope>NUCLEOTIDE SEQUENCE [LARGE SCALE GENOMIC DNA]</scope>
    <source>
        <strain evidence="5">cv. DH200-94</strain>
    </source>
</reference>
<dbReference type="OrthoDB" id="758104at2759"/>
<gene>
    <name evidence="4" type="ORF">GSCOC_T00023525001</name>
</gene>
<feature type="compositionally biased region" description="Basic and acidic residues" evidence="1">
    <location>
        <begin position="604"/>
        <end position="630"/>
    </location>
</feature>
<feature type="region of interest" description="Disordered" evidence="1">
    <location>
        <begin position="549"/>
        <end position="630"/>
    </location>
</feature>
<proteinExistence type="predicted"/>
<organism evidence="4 5">
    <name type="scientific">Coffea canephora</name>
    <name type="common">Robusta coffee</name>
    <dbReference type="NCBI Taxonomy" id="49390"/>
    <lineage>
        <taxon>Eukaryota</taxon>
        <taxon>Viridiplantae</taxon>
        <taxon>Streptophyta</taxon>
        <taxon>Embryophyta</taxon>
        <taxon>Tracheophyta</taxon>
        <taxon>Spermatophyta</taxon>
        <taxon>Magnoliopsida</taxon>
        <taxon>eudicotyledons</taxon>
        <taxon>Gunneridae</taxon>
        <taxon>Pentapetalae</taxon>
        <taxon>asterids</taxon>
        <taxon>lamiids</taxon>
        <taxon>Gentianales</taxon>
        <taxon>Rubiaceae</taxon>
        <taxon>Ixoroideae</taxon>
        <taxon>Gardenieae complex</taxon>
        <taxon>Bertiereae - Coffeeae clade</taxon>
        <taxon>Coffeeae</taxon>
        <taxon>Coffea</taxon>
    </lineage>
</organism>
<dbReference type="EMBL" id="HG739106">
    <property type="protein sequence ID" value="CDP06615.1"/>
    <property type="molecule type" value="Genomic_DNA"/>
</dbReference>
<evidence type="ECO:0000259" key="2">
    <source>
        <dbReference type="Pfam" id="PF12552"/>
    </source>
</evidence>
<accession>A0A068UDH6</accession>
<dbReference type="InterPro" id="IPR022212">
    <property type="entry name" value="DUF3741"/>
</dbReference>
<dbReference type="Pfam" id="PF14309">
    <property type="entry name" value="DUF4378"/>
    <property type="match status" value="1"/>
</dbReference>
<dbReference type="InParanoid" id="A0A068UDH6"/>
<dbReference type="PhylomeDB" id="A0A068UDH6"/>
<dbReference type="OMA" id="GQKMAGF"/>
<dbReference type="Gramene" id="CDP06615">
    <property type="protein sequence ID" value="CDP06615"/>
    <property type="gene ID" value="GSCOC_T00023525001"/>
</dbReference>
<evidence type="ECO:0008006" key="6">
    <source>
        <dbReference type="Google" id="ProtNLM"/>
    </source>
</evidence>
<sequence>MGKNIPQQEPSITLKHSNPGCMKGILHHFNNHKWHHVRKRLVHKTSSGGKLANVVEDPGSKLNTTNAGQPQEKLEAETAKSSVHFYFQDHAKSSDSSSGHKSSMKSRIKALITEEVYRRRIRHRRSSSYPTRLPLERKPSIHHLDVSSIDPCAETSFNDESLDHQENTLHSSVSILLDPLPPQFCGESVAQSRTCHLCAAMLTKNYLRQSEVNEHGKQPVKDHTLLQDKFICAIEPSKIASLQESKIFLDALDLLNLREELFLKVLQDPNSSLSHHLHNHRASTLRSGLTKSVSFPVPGSSGERPSASNSPRCKKELGTCKEGERKSQTEEDLTSNALASQDLGQILAIEKGKCTEAEDPKQLCPQDNASLDSLKEFKNHHMNKLIMKRFKNLRQKIKHAIKESRKERQRIVMDAVLHKIPYGYPKDTKEEDDVNKDAVTLNWNKCIPRSWSGSWNEQNSAVGKIGQHGIRRISSFNESLSRYNPLLELCFNREENSRTPDRSELKTTGTHSPLDGSPVCLGRILSLPDLRSYSFSRIERSATTSSLEMPIRPLLGGNQNTEKSSISEQKPVTSEKQIQSDGLLENDSEEKVPEVGDSLPDLAGSKRRDRTLDHDDVIHPTRDSGHDSKFEEDANASEELKIYFFHSEDHLVFIQKIGQKSDCPYEEHSNLTASLNIKPMNSGRDSLLNLQNDLRMDPLGLNESNINVEQVETSLKQSYNDLLHVQVDMKNKAEFNYVRDVLELSGFSGTEFLGKWHSEEQPVAPSVFEEVEGCLVAQPNCSGNEEGGSCKHLLLFDLINEVLLEIYERAFSYWPMPLTCRSHVHPMPVGYHVLEDVWTDINWYLRLRPDVDESLDSDNAISHDLSKSDGWMNIQFEAECVGIGLEDLIFDDLIQELVFT</sequence>
<evidence type="ECO:0000313" key="5">
    <source>
        <dbReference type="Proteomes" id="UP000295252"/>
    </source>
</evidence>